<dbReference type="EMBL" id="JBEDUW010000002">
    <property type="protein sequence ID" value="KAK9943098.1"/>
    <property type="molecule type" value="Genomic_DNA"/>
</dbReference>
<evidence type="ECO:0000256" key="3">
    <source>
        <dbReference type="ARBA" id="ARBA00022771"/>
    </source>
</evidence>
<name>A0AAW1Y2Y3_RUBAR</name>
<sequence length="230" mass="25883">MKSLQEMENHFHEDEDDQRRRRHEVEHLQKSSKDHVCKVCGKRFETGNGLGGHTRIHNLLLPNKKISKQLYHPSSPDYWKDVRRLRALSVSLSQSSSSATSSSLCESSPSDLTESDCDLENSLPSWGKKDVRGRSSTNTSSTSASSLSAYQTVPNKPREAAKIKADETSWSDKIVKPKMKMMKRSNSEKSRKHVCDICSEEEEEASMPVTNPKTLEFDLNQLPPSEGTCS</sequence>
<evidence type="ECO:0000256" key="5">
    <source>
        <dbReference type="ARBA" id="ARBA00023015"/>
    </source>
</evidence>
<evidence type="ECO:0000256" key="4">
    <source>
        <dbReference type="ARBA" id="ARBA00022833"/>
    </source>
</evidence>
<dbReference type="Proteomes" id="UP001457282">
    <property type="component" value="Unassembled WGS sequence"/>
</dbReference>
<protein>
    <recommendedName>
        <fullName evidence="9">C2H2-type domain-containing protein</fullName>
    </recommendedName>
</protein>
<accession>A0AAW1Y2Y3</accession>
<dbReference type="InterPro" id="IPR013087">
    <property type="entry name" value="Znf_C2H2_type"/>
</dbReference>
<feature type="region of interest" description="Disordered" evidence="8">
    <location>
        <begin position="98"/>
        <end position="165"/>
    </location>
</feature>
<dbReference type="GO" id="GO:0008270">
    <property type="term" value="F:zinc ion binding"/>
    <property type="evidence" value="ECO:0007669"/>
    <property type="project" value="UniProtKB-KW"/>
</dbReference>
<dbReference type="InterPro" id="IPR044653">
    <property type="entry name" value="AZF1/2/3-like"/>
</dbReference>
<evidence type="ECO:0000256" key="6">
    <source>
        <dbReference type="ARBA" id="ARBA00023163"/>
    </source>
</evidence>
<keyword evidence="1" id="KW-0479">Metal-binding</keyword>
<keyword evidence="6" id="KW-0804">Transcription</keyword>
<evidence type="ECO:0000256" key="1">
    <source>
        <dbReference type="ARBA" id="ARBA00022723"/>
    </source>
</evidence>
<dbReference type="InterPro" id="IPR036236">
    <property type="entry name" value="Znf_C2H2_sf"/>
</dbReference>
<keyword evidence="2" id="KW-0677">Repeat</keyword>
<dbReference type="Pfam" id="PF13912">
    <property type="entry name" value="zf-C2H2_6"/>
    <property type="match status" value="1"/>
</dbReference>
<feature type="domain" description="C2H2-type" evidence="9">
    <location>
        <begin position="35"/>
        <end position="62"/>
    </location>
</feature>
<keyword evidence="5" id="KW-0805">Transcription regulation</keyword>
<dbReference type="SUPFAM" id="SSF57667">
    <property type="entry name" value="beta-beta-alpha zinc fingers"/>
    <property type="match status" value="1"/>
</dbReference>
<feature type="compositionally biased region" description="Low complexity" evidence="8">
    <location>
        <begin position="135"/>
        <end position="148"/>
    </location>
</feature>
<dbReference type="GO" id="GO:0003700">
    <property type="term" value="F:DNA-binding transcription factor activity"/>
    <property type="evidence" value="ECO:0007669"/>
    <property type="project" value="InterPro"/>
</dbReference>
<dbReference type="PANTHER" id="PTHR45988:SF18">
    <property type="entry name" value="C2H2-TYPE ZINC FINGER FAMILY PROTEIN"/>
    <property type="match status" value="1"/>
</dbReference>
<dbReference type="Gene3D" id="3.30.160.60">
    <property type="entry name" value="Classic Zinc Finger"/>
    <property type="match status" value="1"/>
</dbReference>
<evidence type="ECO:0000256" key="2">
    <source>
        <dbReference type="ARBA" id="ARBA00022737"/>
    </source>
</evidence>
<comment type="caution">
    <text evidence="10">The sequence shown here is derived from an EMBL/GenBank/DDBJ whole genome shotgun (WGS) entry which is preliminary data.</text>
</comment>
<dbReference type="GO" id="GO:0000976">
    <property type="term" value="F:transcription cis-regulatory region binding"/>
    <property type="evidence" value="ECO:0007669"/>
    <property type="project" value="TreeGrafter"/>
</dbReference>
<gene>
    <name evidence="10" type="ORF">M0R45_008717</name>
</gene>
<evidence type="ECO:0000256" key="8">
    <source>
        <dbReference type="SAM" id="MobiDB-lite"/>
    </source>
</evidence>
<keyword evidence="3 7" id="KW-0863">Zinc-finger</keyword>
<dbReference type="PROSITE" id="PS50157">
    <property type="entry name" value="ZINC_FINGER_C2H2_2"/>
    <property type="match status" value="1"/>
</dbReference>
<feature type="compositionally biased region" description="Low complexity" evidence="8">
    <location>
        <begin position="98"/>
        <end position="112"/>
    </location>
</feature>
<evidence type="ECO:0000256" key="7">
    <source>
        <dbReference type="PROSITE-ProRule" id="PRU00042"/>
    </source>
</evidence>
<evidence type="ECO:0000313" key="10">
    <source>
        <dbReference type="EMBL" id="KAK9943098.1"/>
    </source>
</evidence>
<feature type="compositionally biased region" description="Basic and acidic residues" evidence="8">
    <location>
        <begin position="156"/>
        <end position="165"/>
    </location>
</feature>
<organism evidence="10 11">
    <name type="scientific">Rubus argutus</name>
    <name type="common">Southern blackberry</name>
    <dbReference type="NCBI Taxonomy" id="59490"/>
    <lineage>
        <taxon>Eukaryota</taxon>
        <taxon>Viridiplantae</taxon>
        <taxon>Streptophyta</taxon>
        <taxon>Embryophyta</taxon>
        <taxon>Tracheophyta</taxon>
        <taxon>Spermatophyta</taxon>
        <taxon>Magnoliopsida</taxon>
        <taxon>eudicotyledons</taxon>
        <taxon>Gunneridae</taxon>
        <taxon>Pentapetalae</taxon>
        <taxon>rosids</taxon>
        <taxon>fabids</taxon>
        <taxon>Rosales</taxon>
        <taxon>Rosaceae</taxon>
        <taxon>Rosoideae</taxon>
        <taxon>Rosoideae incertae sedis</taxon>
        <taxon>Rubus</taxon>
    </lineage>
</organism>
<proteinExistence type="predicted"/>
<keyword evidence="11" id="KW-1185">Reference proteome</keyword>
<evidence type="ECO:0000313" key="11">
    <source>
        <dbReference type="Proteomes" id="UP001457282"/>
    </source>
</evidence>
<reference evidence="10 11" key="1">
    <citation type="journal article" date="2023" name="G3 (Bethesda)">
        <title>A chromosome-length genome assembly and annotation of blackberry (Rubus argutus, cv. 'Hillquist').</title>
        <authorList>
            <person name="Bruna T."/>
            <person name="Aryal R."/>
            <person name="Dudchenko O."/>
            <person name="Sargent D.J."/>
            <person name="Mead D."/>
            <person name="Buti M."/>
            <person name="Cavallini A."/>
            <person name="Hytonen T."/>
            <person name="Andres J."/>
            <person name="Pham M."/>
            <person name="Weisz D."/>
            <person name="Mascagni F."/>
            <person name="Usai G."/>
            <person name="Natali L."/>
            <person name="Bassil N."/>
            <person name="Fernandez G.E."/>
            <person name="Lomsadze A."/>
            <person name="Armour M."/>
            <person name="Olukolu B."/>
            <person name="Poorten T."/>
            <person name="Britton C."/>
            <person name="Davik J."/>
            <person name="Ashrafi H."/>
            <person name="Aiden E.L."/>
            <person name="Borodovsky M."/>
            <person name="Worthington M."/>
        </authorList>
    </citation>
    <scope>NUCLEOTIDE SEQUENCE [LARGE SCALE GENOMIC DNA]</scope>
    <source>
        <strain evidence="10">PI 553951</strain>
    </source>
</reference>
<dbReference type="GO" id="GO:0005634">
    <property type="term" value="C:nucleus"/>
    <property type="evidence" value="ECO:0007669"/>
    <property type="project" value="TreeGrafter"/>
</dbReference>
<keyword evidence="4" id="KW-0862">Zinc</keyword>
<evidence type="ECO:0000259" key="9">
    <source>
        <dbReference type="PROSITE" id="PS50157"/>
    </source>
</evidence>
<dbReference type="AlphaFoldDB" id="A0AAW1Y2Y3"/>
<dbReference type="PANTHER" id="PTHR45988">
    <property type="entry name" value="C2H2 TYPE ZINC FINGER TRANSCRIPTION FACTOR FAMILY-RELATED"/>
    <property type="match status" value="1"/>
</dbReference>
<feature type="region of interest" description="Disordered" evidence="8">
    <location>
        <begin position="1"/>
        <end position="33"/>
    </location>
</feature>
<dbReference type="PROSITE" id="PS00028">
    <property type="entry name" value="ZINC_FINGER_C2H2_1"/>
    <property type="match status" value="1"/>
</dbReference>
<feature type="region of interest" description="Disordered" evidence="8">
    <location>
        <begin position="201"/>
        <end position="230"/>
    </location>
</feature>